<feature type="transmembrane region" description="Helical" evidence="1">
    <location>
        <begin position="20"/>
        <end position="38"/>
    </location>
</feature>
<evidence type="ECO:0000256" key="1">
    <source>
        <dbReference type="SAM" id="Phobius"/>
    </source>
</evidence>
<sequence length="73" mass="8306">MKLFRVADDYCRASSWKTLALVKFCLFSVGLICGILLPRRWQRPAIGAAGAVFAATYIPLMASFFRFWARDKD</sequence>
<comment type="caution">
    <text evidence="2">The sequence shown here is derived from an EMBL/GenBank/DDBJ whole genome shotgun (WGS) entry which is preliminary data.</text>
</comment>
<dbReference type="STRING" id="1650663.GCA_001486665_00091"/>
<keyword evidence="1" id="KW-0472">Membrane</keyword>
<keyword evidence="1" id="KW-1133">Transmembrane helix</keyword>
<organism evidence="2 3">
    <name type="scientific">Allofournierella massiliensis</name>
    <dbReference type="NCBI Taxonomy" id="1650663"/>
    <lineage>
        <taxon>Bacteria</taxon>
        <taxon>Bacillati</taxon>
        <taxon>Bacillota</taxon>
        <taxon>Clostridia</taxon>
        <taxon>Eubacteriales</taxon>
        <taxon>Oscillospiraceae</taxon>
        <taxon>Allofournierella</taxon>
    </lineage>
</organism>
<reference evidence="2 3" key="1">
    <citation type="submission" date="2019-03" db="EMBL/GenBank/DDBJ databases">
        <title>Genomic Encyclopedia of Type Strains, Phase IV (KMG-IV): sequencing the most valuable type-strain genomes for metagenomic binning, comparative biology and taxonomic classification.</title>
        <authorList>
            <person name="Goeker M."/>
        </authorList>
    </citation>
    <scope>NUCLEOTIDE SEQUENCE [LARGE SCALE GENOMIC DNA]</scope>
    <source>
        <strain evidence="2 3">DSM 100451</strain>
    </source>
</reference>
<dbReference type="Proteomes" id="UP000295184">
    <property type="component" value="Unassembled WGS sequence"/>
</dbReference>
<accession>A0A4R1QJY8</accession>
<feature type="transmembrane region" description="Helical" evidence="1">
    <location>
        <begin position="45"/>
        <end position="69"/>
    </location>
</feature>
<evidence type="ECO:0000313" key="2">
    <source>
        <dbReference type="EMBL" id="TCL53876.1"/>
    </source>
</evidence>
<protein>
    <recommendedName>
        <fullName evidence="4">Permease of phosphate ABC transporter</fullName>
    </recommendedName>
</protein>
<dbReference type="RefSeq" id="WP_058962633.1">
    <property type="nucleotide sequence ID" value="NZ_CABKVM010000010.1"/>
</dbReference>
<dbReference type="OrthoDB" id="1852077at2"/>
<proteinExistence type="predicted"/>
<name>A0A4R1QJY8_9FIRM</name>
<dbReference type="GeneID" id="97382103"/>
<keyword evidence="1" id="KW-0812">Transmembrane</keyword>
<evidence type="ECO:0008006" key="4">
    <source>
        <dbReference type="Google" id="ProtNLM"/>
    </source>
</evidence>
<dbReference type="EMBL" id="SLUM01000026">
    <property type="protein sequence ID" value="TCL53876.1"/>
    <property type="molecule type" value="Genomic_DNA"/>
</dbReference>
<evidence type="ECO:0000313" key="3">
    <source>
        <dbReference type="Proteomes" id="UP000295184"/>
    </source>
</evidence>
<gene>
    <name evidence="2" type="ORF">EDD77_12650</name>
</gene>
<dbReference type="AlphaFoldDB" id="A0A4R1QJY8"/>